<keyword evidence="3 4" id="KW-0472">Membrane</keyword>
<keyword evidence="2" id="KW-0378">Hydrolase</keyword>
<dbReference type="GO" id="GO:0006508">
    <property type="term" value="P:proteolysis"/>
    <property type="evidence" value="ECO:0007669"/>
    <property type="project" value="UniProtKB-KW"/>
</dbReference>
<dbReference type="PANTHER" id="PTHR23076">
    <property type="entry name" value="METALLOPROTEASE M41 FTSH"/>
    <property type="match status" value="1"/>
</dbReference>
<evidence type="ECO:0000259" key="6">
    <source>
        <dbReference type="Pfam" id="PF06480"/>
    </source>
</evidence>
<dbReference type="SUPFAM" id="SSF52540">
    <property type="entry name" value="P-loop containing nucleoside triphosphate hydrolases"/>
    <property type="match status" value="1"/>
</dbReference>
<dbReference type="Gene3D" id="3.30.720.210">
    <property type="match status" value="1"/>
</dbReference>
<dbReference type="GO" id="GO:0008270">
    <property type="term" value="F:zinc ion binding"/>
    <property type="evidence" value="ECO:0007669"/>
    <property type="project" value="InterPro"/>
</dbReference>
<feature type="transmembrane region" description="Helical" evidence="4">
    <location>
        <begin position="116"/>
        <end position="138"/>
    </location>
</feature>
<dbReference type="GO" id="GO:0005524">
    <property type="term" value="F:ATP binding"/>
    <property type="evidence" value="ECO:0007669"/>
    <property type="project" value="InterPro"/>
</dbReference>
<dbReference type="GO" id="GO:0016887">
    <property type="term" value="F:ATP hydrolysis activity"/>
    <property type="evidence" value="ECO:0007669"/>
    <property type="project" value="InterPro"/>
</dbReference>
<evidence type="ECO:0000313" key="7">
    <source>
        <dbReference type="EMBL" id="CAA9540946.1"/>
    </source>
</evidence>
<dbReference type="InterPro" id="IPR011546">
    <property type="entry name" value="Pept_M41_FtsH_extracell"/>
</dbReference>
<keyword evidence="7" id="KW-0132">Cell division</keyword>
<evidence type="ECO:0000256" key="2">
    <source>
        <dbReference type="ARBA" id="ARBA00022801"/>
    </source>
</evidence>
<evidence type="ECO:0000256" key="3">
    <source>
        <dbReference type="ARBA" id="ARBA00023136"/>
    </source>
</evidence>
<evidence type="ECO:0000259" key="5">
    <source>
        <dbReference type="Pfam" id="PF00004"/>
    </source>
</evidence>
<feature type="transmembrane region" description="Helical" evidence="4">
    <location>
        <begin position="9"/>
        <end position="28"/>
    </location>
</feature>
<dbReference type="GO" id="GO:0004176">
    <property type="term" value="F:ATP-dependent peptidase activity"/>
    <property type="evidence" value="ECO:0007669"/>
    <property type="project" value="InterPro"/>
</dbReference>
<dbReference type="Pfam" id="PF06480">
    <property type="entry name" value="FtsH_ext"/>
    <property type="match status" value="1"/>
</dbReference>
<keyword evidence="4" id="KW-1133">Transmembrane helix</keyword>
<organism evidence="7">
    <name type="scientific">uncultured Thermoleophilia bacterium</name>
    <dbReference type="NCBI Taxonomy" id="1497501"/>
    <lineage>
        <taxon>Bacteria</taxon>
        <taxon>Bacillati</taxon>
        <taxon>Actinomycetota</taxon>
        <taxon>Thermoleophilia</taxon>
        <taxon>environmental samples</taxon>
    </lineage>
</organism>
<dbReference type="Gene3D" id="3.40.50.300">
    <property type="entry name" value="P-loop containing nucleotide triphosphate hydrolases"/>
    <property type="match status" value="1"/>
</dbReference>
<dbReference type="PANTHER" id="PTHR23076:SF97">
    <property type="entry name" value="ATP-DEPENDENT ZINC METALLOPROTEASE YME1L1"/>
    <property type="match status" value="1"/>
</dbReference>
<dbReference type="AlphaFoldDB" id="A0A6J4U510"/>
<keyword evidence="7" id="KW-0131">Cell cycle</keyword>
<evidence type="ECO:0000256" key="4">
    <source>
        <dbReference type="SAM" id="Phobius"/>
    </source>
</evidence>
<dbReference type="GO" id="GO:0004222">
    <property type="term" value="F:metalloendopeptidase activity"/>
    <property type="evidence" value="ECO:0007669"/>
    <property type="project" value="InterPro"/>
</dbReference>
<dbReference type="Pfam" id="PF00004">
    <property type="entry name" value="AAA"/>
    <property type="match status" value="1"/>
</dbReference>
<feature type="domain" description="Peptidase M41 FtsH extracellular" evidence="6">
    <location>
        <begin position="10"/>
        <end position="109"/>
    </location>
</feature>
<proteinExistence type="predicted"/>
<dbReference type="GO" id="GO:0005886">
    <property type="term" value="C:plasma membrane"/>
    <property type="evidence" value="ECO:0007669"/>
    <property type="project" value="TreeGrafter"/>
</dbReference>
<reference evidence="7" key="1">
    <citation type="submission" date="2020-02" db="EMBL/GenBank/DDBJ databases">
        <authorList>
            <person name="Meier V. D."/>
        </authorList>
    </citation>
    <scope>NUCLEOTIDE SEQUENCE</scope>
    <source>
        <strain evidence="7">AVDCRST_MAG79</strain>
    </source>
</reference>
<dbReference type="EMBL" id="CADCWC010000280">
    <property type="protein sequence ID" value="CAA9540946.1"/>
    <property type="molecule type" value="Genomic_DNA"/>
</dbReference>
<dbReference type="GO" id="GO:0051301">
    <property type="term" value="P:cell division"/>
    <property type="evidence" value="ECO:0007669"/>
    <property type="project" value="UniProtKB-KW"/>
</dbReference>
<accession>A0A6J4U510</accession>
<gene>
    <name evidence="7" type="ORF">AVDCRST_MAG79-1858</name>
</gene>
<sequence>MFQGLGRRFWYVVLALLVANLLLGNLLTSPEERLDVPYTTFRQQVQAGNVGSVTSQGDTIQGRFKKEITYPSGDQGETGDQFETERPAFADDELLQLLVRQKVEVNAEPLEEGNSFLVTVLLFFGPTLLIVALMIFFLRRAAAGMGGGLTGLGRSKAKRYEATAHRTTFEDVAGIEEAEAELVEIVDFLKNPSKYTRLGGAIPKGVLLSGPPGTGKTLLARAVAGEADVPFFSLSASEFVEMVVGVGASRV</sequence>
<name>A0A6J4U510_9ACTN</name>
<evidence type="ECO:0000256" key="1">
    <source>
        <dbReference type="ARBA" id="ARBA00022670"/>
    </source>
</evidence>
<keyword evidence="4" id="KW-0812">Transmembrane</keyword>
<feature type="non-terminal residue" evidence="7">
    <location>
        <position position="251"/>
    </location>
</feature>
<protein>
    <submittedName>
        <fullName evidence="7">Cell division protein FtsH</fullName>
    </submittedName>
</protein>
<feature type="domain" description="ATPase AAA-type core" evidence="5">
    <location>
        <begin position="206"/>
        <end position="251"/>
    </location>
</feature>
<keyword evidence="1" id="KW-0645">Protease</keyword>
<dbReference type="InterPro" id="IPR027417">
    <property type="entry name" value="P-loop_NTPase"/>
</dbReference>
<dbReference type="GO" id="GO:0030163">
    <property type="term" value="P:protein catabolic process"/>
    <property type="evidence" value="ECO:0007669"/>
    <property type="project" value="TreeGrafter"/>
</dbReference>
<dbReference type="InterPro" id="IPR003959">
    <property type="entry name" value="ATPase_AAA_core"/>
</dbReference>